<keyword evidence="4 11" id="KW-0479">Metal-binding</keyword>
<dbReference type="GO" id="GO:0005975">
    <property type="term" value="P:carbohydrate metabolic process"/>
    <property type="evidence" value="ECO:0007669"/>
    <property type="project" value="InterPro"/>
</dbReference>
<proteinExistence type="inferred from homology"/>
<evidence type="ECO:0000313" key="16">
    <source>
        <dbReference type="Proteomes" id="UP000824140"/>
    </source>
</evidence>
<feature type="binding site" evidence="10">
    <location>
        <position position="151"/>
    </location>
    <ligand>
        <name>substrate</name>
    </ligand>
</feature>
<keyword evidence="6 13" id="KW-0520">NAD</keyword>
<dbReference type="InterPro" id="IPR036291">
    <property type="entry name" value="NAD(P)-bd_dom_sf"/>
</dbReference>
<keyword evidence="5 13" id="KW-0378">Hydrolase</keyword>
<dbReference type="GO" id="GO:0016616">
    <property type="term" value="F:oxidoreductase activity, acting on the CH-OH group of donors, NAD or NADP as acceptor"/>
    <property type="evidence" value="ECO:0007669"/>
    <property type="project" value="InterPro"/>
</dbReference>
<evidence type="ECO:0000256" key="12">
    <source>
        <dbReference type="PIRSR" id="PIRSR601088-4"/>
    </source>
</evidence>
<feature type="domain" description="Glycosyl hydrolase family 4 C-terminal" evidence="14">
    <location>
        <begin position="198"/>
        <end position="407"/>
    </location>
</feature>
<accession>A0A9D1FZK2</accession>
<dbReference type="InterPro" id="IPR001088">
    <property type="entry name" value="Glyco_hydro_4"/>
</dbReference>
<keyword evidence="11" id="KW-0170">Cobalt</keyword>
<dbReference type="SUPFAM" id="SSF51735">
    <property type="entry name" value="NAD(P)-binding Rossmann-fold domains"/>
    <property type="match status" value="1"/>
</dbReference>
<dbReference type="PANTHER" id="PTHR32092:SF6">
    <property type="entry name" value="ALPHA-GALACTOSIDASE"/>
    <property type="match status" value="1"/>
</dbReference>
<evidence type="ECO:0000256" key="3">
    <source>
        <dbReference type="ARBA" id="ARBA00011881"/>
    </source>
</evidence>
<evidence type="ECO:0000259" key="14">
    <source>
        <dbReference type="Pfam" id="PF11975"/>
    </source>
</evidence>
<evidence type="ECO:0000313" key="15">
    <source>
        <dbReference type="EMBL" id="HIS92371.1"/>
    </source>
</evidence>
<comment type="cofactor">
    <cofactor evidence="1">
        <name>Mn(2+)</name>
        <dbReference type="ChEBI" id="CHEBI:29035"/>
    </cofactor>
</comment>
<protein>
    <submittedName>
        <fullName evidence="15">Alpha-glucosidase/alpha-galactosidase</fullName>
    </submittedName>
</protein>
<evidence type="ECO:0000256" key="2">
    <source>
        <dbReference type="ARBA" id="ARBA00010141"/>
    </source>
</evidence>
<evidence type="ECO:0000256" key="1">
    <source>
        <dbReference type="ARBA" id="ARBA00001936"/>
    </source>
</evidence>
<evidence type="ECO:0000256" key="9">
    <source>
        <dbReference type="ARBA" id="ARBA00023295"/>
    </source>
</evidence>
<dbReference type="PANTHER" id="PTHR32092">
    <property type="entry name" value="6-PHOSPHO-BETA-GLUCOSIDASE-RELATED"/>
    <property type="match status" value="1"/>
</dbReference>
<dbReference type="NCBIfam" id="NF011657">
    <property type="entry name" value="PRK15076.1"/>
    <property type="match status" value="1"/>
</dbReference>
<feature type="site" description="Increases basicity of active site Tyr" evidence="12">
    <location>
        <position position="113"/>
    </location>
</feature>
<dbReference type="SUPFAM" id="SSF56327">
    <property type="entry name" value="LDH C-terminal domain-like"/>
    <property type="match status" value="1"/>
</dbReference>
<evidence type="ECO:0000256" key="13">
    <source>
        <dbReference type="RuleBase" id="RU361152"/>
    </source>
</evidence>
<name>A0A9D1FZK2_9FIRM</name>
<dbReference type="InterPro" id="IPR015955">
    <property type="entry name" value="Lactate_DH/Glyco_Ohase_4_C"/>
</dbReference>
<dbReference type="GO" id="GO:0046872">
    <property type="term" value="F:metal ion binding"/>
    <property type="evidence" value="ECO:0007669"/>
    <property type="project" value="UniProtKB-KW"/>
</dbReference>
<evidence type="ECO:0000256" key="11">
    <source>
        <dbReference type="PIRSR" id="PIRSR601088-3"/>
    </source>
</evidence>
<dbReference type="AlphaFoldDB" id="A0A9D1FZK2"/>
<dbReference type="Proteomes" id="UP000824140">
    <property type="component" value="Unassembled WGS sequence"/>
</dbReference>
<keyword evidence="9 13" id="KW-0326">Glycosidase</keyword>
<feature type="binding site" evidence="11">
    <location>
        <position position="203"/>
    </location>
    <ligand>
        <name>Mn(2+)</name>
        <dbReference type="ChEBI" id="CHEBI:29035"/>
    </ligand>
</feature>
<comment type="similarity">
    <text evidence="2 13">Belongs to the glycosyl hydrolase 4 family.</text>
</comment>
<dbReference type="CDD" id="cd05297">
    <property type="entry name" value="GH4_alpha_glucosidase_galactosidase"/>
    <property type="match status" value="1"/>
</dbReference>
<keyword evidence="7 11" id="KW-0464">Manganese</keyword>
<evidence type="ECO:0000256" key="5">
    <source>
        <dbReference type="ARBA" id="ARBA00022801"/>
    </source>
</evidence>
<reference evidence="15" key="1">
    <citation type="submission" date="2020-10" db="EMBL/GenBank/DDBJ databases">
        <authorList>
            <person name="Gilroy R."/>
        </authorList>
    </citation>
    <scope>NUCLEOTIDE SEQUENCE</scope>
    <source>
        <strain evidence="15">13766</strain>
    </source>
</reference>
<keyword evidence="11" id="KW-0408">Iron</keyword>
<evidence type="ECO:0000256" key="8">
    <source>
        <dbReference type="ARBA" id="ARBA00023277"/>
    </source>
</evidence>
<dbReference type="InterPro" id="IPR022616">
    <property type="entry name" value="Glyco_hydro_4_C"/>
</dbReference>
<evidence type="ECO:0000256" key="6">
    <source>
        <dbReference type="ARBA" id="ARBA00023027"/>
    </source>
</evidence>
<dbReference type="PRINTS" id="PR00732">
    <property type="entry name" value="GLHYDRLASE4"/>
</dbReference>
<feature type="binding site" evidence="11">
    <location>
        <position position="172"/>
    </location>
    <ligand>
        <name>Mn(2+)</name>
        <dbReference type="ChEBI" id="CHEBI:29035"/>
    </ligand>
</feature>
<dbReference type="EMBL" id="DVJN01000099">
    <property type="protein sequence ID" value="HIS92371.1"/>
    <property type="molecule type" value="Genomic_DNA"/>
</dbReference>
<evidence type="ECO:0000256" key="4">
    <source>
        <dbReference type="ARBA" id="ARBA00022723"/>
    </source>
</evidence>
<evidence type="ECO:0000256" key="7">
    <source>
        <dbReference type="ARBA" id="ARBA00023211"/>
    </source>
</evidence>
<dbReference type="InterPro" id="IPR053715">
    <property type="entry name" value="GH4_Enzyme_sf"/>
</dbReference>
<comment type="cofactor">
    <cofactor evidence="13">
        <name>NAD(+)</name>
        <dbReference type="ChEBI" id="CHEBI:57540"/>
    </cofactor>
    <text evidence="13">Binds 1 NAD(+) per subunit.</text>
</comment>
<organism evidence="15 16">
    <name type="scientific">Candidatus Alectryocaccomicrobium excrementavium</name>
    <dbReference type="NCBI Taxonomy" id="2840668"/>
    <lineage>
        <taxon>Bacteria</taxon>
        <taxon>Bacillati</taxon>
        <taxon>Bacillota</taxon>
        <taxon>Clostridia</taxon>
        <taxon>Candidatus Alectryocaccomicrobium</taxon>
    </lineage>
</organism>
<dbReference type="Gene3D" id="3.90.1820.10">
    <property type="entry name" value="AglA-like glucosidase"/>
    <property type="match status" value="1"/>
</dbReference>
<comment type="subunit">
    <text evidence="3">Homotetramer.</text>
</comment>
<dbReference type="Pfam" id="PF11975">
    <property type="entry name" value="Glyco_hydro_4C"/>
    <property type="match status" value="1"/>
</dbReference>
<evidence type="ECO:0000256" key="10">
    <source>
        <dbReference type="PIRSR" id="PIRSR601088-2"/>
    </source>
</evidence>
<dbReference type="GO" id="GO:0004553">
    <property type="term" value="F:hydrolase activity, hydrolyzing O-glycosyl compounds"/>
    <property type="evidence" value="ECO:0007669"/>
    <property type="project" value="InterPro"/>
</dbReference>
<gene>
    <name evidence="15" type="ORF">IAA84_05070</name>
</gene>
<sequence>MPKITFMGAGSTVFAKNVLGDSMMTPALEDSVIALYDIDAVRLEDSKRMLDTINRNNGGKATIETYLGVENRKAALRGANYVVDAIQVGGYEPCTVTDFEIPKKYGLRQTIADTLGIGGIFRALRTIPVLFDFARDMEEVCPDAWFLNYTNPMAMLSGAMQRYTGVKTVGLCHSVQVCCEGLMKGLGMEYDDTVQWKIAGINHQAWLLEVTKNGVDLYPEIKRRALARTEKHHDMVRYEIMKRFGYYVTESSEHNSEYMPYFIKSTHPELIDQFNIPLDEYPRRCINQIAEWEKMRENLLGDENLTHTRSREYASYIMEAMETNRPFKFGGNVINTGLITNLPSNACVEVPCIADASGVQSVFIGDLPEQCAAMNRTNINPQLLAIEAAVTKKKDYIYQAAMLDPHTAAELTIDQIVSMCDDLIEAHKGWLPEYH</sequence>
<keyword evidence="11" id="KW-0533">Nickel</keyword>
<dbReference type="Pfam" id="PF02056">
    <property type="entry name" value="Glyco_hydro_4"/>
    <property type="match status" value="1"/>
</dbReference>
<keyword evidence="8" id="KW-0119">Carbohydrate metabolism</keyword>
<reference evidence="15" key="2">
    <citation type="journal article" date="2021" name="PeerJ">
        <title>Extensive microbial diversity within the chicken gut microbiome revealed by metagenomics and culture.</title>
        <authorList>
            <person name="Gilroy R."/>
            <person name="Ravi A."/>
            <person name="Getino M."/>
            <person name="Pursley I."/>
            <person name="Horton D.L."/>
            <person name="Alikhan N.F."/>
            <person name="Baker D."/>
            <person name="Gharbi K."/>
            <person name="Hall N."/>
            <person name="Watson M."/>
            <person name="Adriaenssens E.M."/>
            <person name="Foster-Nyarko E."/>
            <person name="Jarju S."/>
            <person name="Secka A."/>
            <person name="Antonio M."/>
            <person name="Oren A."/>
            <person name="Chaudhuri R.R."/>
            <person name="La Ragione R."/>
            <person name="Hildebrand F."/>
            <person name="Pallen M.J."/>
        </authorList>
    </citation>
    <scope>NUCLEOTIDE SEQUENCE</scope>
    <source>
        <strain evidence="15">13766</strain>
    </source>
</reference>
<comment type="caution">
    <text evidence="15">The sequence shown here is derived from an EMBL/GenBank/DDBJ whole genome shotgun (WGS) entry which is preliminary data.</text>
</comment>